<reference evidence="9 10" key="1">
    <citation type="journal article" date="2018" name="Evol. Lett.">
        <title>Horizontal gene cluster transfer increased hallucinogenic mushroom diversity.</title>
        <authorList>
            <person name="Reynolds H.T."/>
            <person name="Vijayakumar V."/>
            <person name="Gluck-Thaler E."/>
            <person name="Korotkin H.B."/>
            <person name="Matheny P.B."/>
            <person name="Slot J.C."/>
        </authorList>
    </citation>
    <scope>NUCLEOTIDE SEQUENCE [LARGE SCALE GENOMIC DNA]</scope>
    <source>
        <strain evidence="9 10">2629</strain>
    </source>
</reference>
<dbReference type="InterPro" id="IPR044066">
    <property type="entry name" value="TRIAD_supradom"/>
</dbReference>
<keyword evidence="2" id="KW-0479">Metal-binding</keyword>
<evidence type="ECO:0000259" key="8">
    <source>
        <dbReference type="PROSITE" id="PS51873"/>
    </source>
</evidence>
<dbReference type="Pfam" id="PF22191">
    <property type="entry name" value="IBR_1"/>
    <property type="match status" value="1"/>
</dbReference>
<accession>A0A409YB72</accession>
<dbReference type="EMBL" id="NHTK01001322">
    <property type="protein sequence ID" value="PPR00252.1"/>
    <property type="molecule type" value="Genomic_DNA"/>
</dbReference>
<feature type="compositionally biased region" description="Basic and acidic residues" evidence="7">
    <location>
        <begin position="541"/>
        <end position="554"/>
    </location>
</feature>
<evidence type="ECO:0000313" key="10">
    <source>
        <dbReference type="Proteomes" id="UP000284842"/>
    </source>
</evidence>
<sequence>MSNRIRARVKVVEGQKTTNQHQLQSRGTNSKSTRLRLRPRASSVLRTFKSQRKLTQRQTAQLNIKDDSDTKLELLHDTMPQAFAVQEQFIVCESSLVTFTAGLEIRDIIPGFELCQIRIKNLPVDATNTEIEDIVVQQGIEKHEFYLASTSKRDEGKGTAMMEAIILVNGEHADALDAVTQRTYPLFERVKRETGVLVRNDFKTRCLNVYGEAGEVDDACRMVKAEAERLREEEVVVSIEPWMIRFFVNTGLQELVIVKGGDEAVQHVHQLMREARSKGRAQGSSSATGGGGRGDLACVCTRRDGRSSYMDQHSDEFKYFGTVDCKQIYRSGATAIGEADVQCPSCFATFCPKCDDSHEDMTCERWKAHKNSDDEHEGLRSHGFKKCANCKIWVDKVDGCNHITCAKCESHFCWLCLKEFEGAGEVYEHMNAANGGIYGGGVQLAGGGNAQDGGHQADGVFDPFGNVDYHEQMLELARIQRGRDKREMIERVEQAGREEWERIQEDLRVQQEMIERFEQVKREALERMHEEIRVRQEMMKAREERERREREARSYKNVAKGQNGYVEKS</sequence>
<organism evidence="9 10">
    <name type="scientific">Panaeolus cyanescens</name>
    <dbReference type="NCBI Taxonomy" id="181874"/>
    <lineage>
        <taxon>Eukaryota</taxon>
        <taxon>Fungi</taxon>
        <taxon>Dikarya</taxon>
        <taxon>Basidiomycota</taxon>
        <taxon>Agaricomycotina</taxon>
        <taxon>Agaricomycetes</taxon>
        <taxon>Agaricomycetidae</taxon>
        <taxon>Agaricales</taxon>
        <taxon>Agaricineae</taxon>
        <taxon>Galeropsidaceae</taxon>
        <taxon>Panaeolus</taxon>
    </lineage>
</organism>
<dbReference type="GO" id="GO:0004842">
    <property type="term" value="F:ubiquitin-protein transferase activity"/>
    <property type="evidence" value="ECO:0007669"/>
    <property type="project" value="InterPro"/>
</dbReference>
<evidence type="ECO:0000313" key="9">
    <source>
        <dbReference type="EMBL" id="PPR00252.1"/>
    </source>
</evidence>
<keyword evidence="3" id="KW-0677">Repeat</keyword>
<dbReference type="GO" id="GO:0008270">
    <property type="term" value="F:zinc ion binding"/>
    <property type="evidence" value="ECO:0007669"/>
    <property type="project" value="UniProtKB-KW"/>
</dbReference>
<evidence type="ECO:0000256" key="6">
    <source>
        <dbReference type="ARBA" id="ARBA00022833"/>
    </source>
</evidence>
<protein>
    <recommendedName>
        <fullName evidence="8">RING-type domain-containing protein</fullName>
    </recommendedName>
</protein>
<evidence type="ECO:0000256" key="7">
    <source>
        <dbReference type="SAM" id="MobiDB-lite"/>
    </source>
</evidence>
<evidence type="ECO:0000256" key="4">
    <source>
        <dbReference type="ARBA" id="ARBA00022771"/>
    </source>
</evidence>
<feature type="region of interest" description="Disordered" evidence="7">
    <location>
        <begin position="12"/>
        <end position="33"/>
    </location>
</feature>
<keyword evidence="10" id="KW-1185">Reference proteome</keyword>
<dbReference type="STRING" id="181874.A0A409YB72"/>
<evidence type="ECO:0000256" key="2">
    <source>
        <dbReference type="ARBA" id="ARBA00022723"/>
    </source>
</evidence>
<dbReference type="CDD" id="cd20335">
    <property type="entry name" value="BRcat_RBR"/>
    <property type="match status" value="1"/>
</dbReference>
<dbReference type="InterPro" id="IPR031127">
    <property type="entry name" value="E3_UB_ligase_RBR"/>
</dbReference>
<keyword evidence="1" id="KW-0808">Transferase</keyword>
<dbReference type="Proteomes" id="UP000284842">
    <property type="component" value="Unassembled WGS sequence"/>
</dbReference>
<feature type="domain" description="RING-type" evidence="8">
    <location>
        <begin position="216"/>
        <end position="442"/>
    </location>
</feature>
<feature type="region of interest" description="Disordered" evidence="7">
    <location>
        <begin position="541"/>
        <end position="569"/>
    </location>
</feature>
<dbReference type="Gene3D" id="1.20.120.1750">
    <property type="match status" value="1"/>
</dbReference>
<name>A0A409YB72_9AGAR</name>
<comment type="caution">
    <text evidence="9">The sequence shown here is derived from an EMBL/GenBank/DDBJ whole genome shotgun (WGS) entry which is preliminary data.</text>
</comment>
<dbReference type="GO" id="GO:0016567">
    <property type="term" value="P:protein ubiquitination"/>
    <property type="evidence" value="ECO:0007669"/>
    <property type="project" value="InterPro"/>
</dbReference>
<proteinExistence type="predicted"/>
<evidence type="ECO:0000256" key="1">
    <source>
        <dbReference type="ARBA" id="ARBA00022679"/>
    </source>
</evidence>
<keyword evidence="6" id="KW-0862">Zinc</keyword>
<feature type="compositionally biased region" description="Polar residues" evidence="7">
    <location>
        <begin position="15"/>
        <end position="32"/>
    </location>
</feature>
<keyword evidence="4" id="KW-0863">Zinc-finger</keyword>
<evidence type="ECO:0000256" key="3">
    <source>
        <dbReference type="ARBA" id="ARBA00022737"/>
    </source>
</evidence>
<evidence type="ECO:0000256" key="5">
    <source>
        <dbReference type="ARBA" id="ARBA00022786"/>
    </source>
</evidence>
<dbReference type="SUPFAM" id="SSF57850">
    <property type="entry name" value="RING/U-box"/>
    <property type="match status" value="1"/>
</dbReference>
<dbReference type="AlphaFoldDB" id="A0A409YB72"/>
<gene>
    <name evidence="9" type="ORF">CVT24_005020</name>
</gene>
<dbReference type="PANTHER" id="PTHR11685">
    <property type="entry name" value="RBR FAMILY RING FINGER AND IBR DOMAIN-CONTAINING"/>
    <property type="match status" value="1"/>
</dbReference>
<dbReference type="PROSITE" id="PS51873">
    <property type="entry name" value="TRIAD"/>
    <property type="match status" value="1"/>
</dbReference>
<dbReference type="InParanoid" id="A0A409YB72"/>
<keyword evidence="5" id="KW-0833">Ubl conjugation pathway</keyword>
<dbReference type="OrthoDB" id="1431934at2759"/>